<accession>A0A2D4MT08</accession>
<dbReference type="EMBL" id="IACM01119025">
    <property type="protein sequence ID" value="LAB35846.1"/>
    <property type="molecule type" value="Transcribed_RNA"/>
</dbReference>
<reference evidence="1" key="1">
    <citation type="submission" date="2017-07" db="EMBL/GenBank/DDBJ databases">
        <authorList>
            <person name="Mikheyev A."/>
            <person name="Grau M."/>
        </authorList>
    </citation>
    <scope>NUCLEOTIDE SEQUENCE</scope>
    <source>
        <tissue evidence="1">Venom_gland</tissue>
    </source>
</reference>
<name>A0A2D4MT08_9SAUR</name>
<dbReference type="AlphaFoldDB" id="A0A2D4MT08"/>
<reference evidence="1" key="2">
    <citation type="submission" date="2017-11" db="EMBL/GenBank/DDBJ databases">
        <title>Coralsnake Venomics: Analyses of Venom Gland Transcriptomes and Proteomes of Six Brazilian Taxa.</title>
        <authorList>
            <person name="Aird S.D."/>
            <person name="Jorge da Silva N."/>
            <person name="Qiu L."/>
            <person name="Villar-Briones A."/>
            <person name="Aparecida-Saddi V."/>
            <person name="Campos-Telles M.P."/>
            <person name="Grau M."/>
            <person name="Mikheyev A.S."/>
        </authorList>
    </citation>
    <scope>NUCLEOTIDE SEQUENCE</scope>
    <source>
        <tissue evidence="1">Venom_gland</tissue>
    </source>
</reference>
<sequence length="100" mass="10925">MKGILHPGEKTACAPVLYVVRKRKAQTVQAPPHQANSSGFLPLIVWTHKRLYTGFGFNVSSIKSGIKSPLMSMEKRSTFFKGQQAACVAVTAGIAAWYVM</sequence>
<organism evidence="1">
    <name type="scientific">Micrurus spixii</name>
    <name type="common">Amazon coral snake</name>
    <dbReference type="NCBI Taxonomy" id="129469"/>
    <lineage>
        <taxon>Eukaryota</taxon>
        <taxon>Metazoa</taxon>
        <taxon>Chordata</taxon>
        <taxon>Craniata</taxon>
        <taxon>Vertebrata</taxon>
        <taxon>Euteleostomi</taxon>
        <taxon>Lepidosauria</taxon>
        <taxon>Squamata</taxon>
        <taxon>Bifurcata</taxon>
        <taxon>Unidentata</taxon>
        <taxon>Episquamata</taxon>
        <taxon>Toxicofera</taxon>
        <taxon>Serpentes</taxon>
        <taxon>Colubroidea</taxon>
        <taxon>Elapidae</taxon>
        <taxon>Elapinae</taxon>
        <taxon>Micrurus</taxon>
    </lineage>
</organism>
<protein>
    <submittedName>
        <fullName evidence="1">Uncharacterized protein</fullName>
    </submittedName>
</protein>
<proteinExistence type="predicted"/>
<evidence type="ECO:0000313" key="1">
    <source>
        <dbReference type="EMBL" id="LAB35846.1"/>
    </source>
</evidence>